<dbReference type="Gene3D" id="3.40.630.30">
    <property type="match status" value="1"/>
</dbReference>
<evidence type="ECO:0000259" key="1">
    <source>
        <dbReference type="Pfam" id="PF13302"/>
    </source>
</evidence>
<sequence length="197" mass="22575">MDLTKEIVLESSRVKLSPMKEEHLDDLLPIALKYPDLLQFSPSPFGTKPALEEYIAVALKERDTGRRYPFVILDKVSGKIAGSSSFGNISLKDKRLDIGWTWLAREVQGTGLNRHCKFLMLSYAFETLEMEKVEFRIDSRNSRSRRAVEKIGGVQEAELRSHTVMTDGYRRNTVIYGILREEWPGIKKNIFHSGNLQ</sequence>
<dbReference type="GO" id="GO:0016747">
    <property type="term" value="F:acyltransferase activity, transferring groups other than amino-acyl groups"/>
    <property type="evidence" value="ECO:0007669"/>
    <property type="project" value="InterPro"/>
</dbReference>
<evidence type="ECO:0000313" key="3">
    <source>
        <dbReference type="Proteomes" id="UP000295468"/>
    </source>
</evidence>
<dbReference type="PANTHER" id="PTHR43610">
    <property type="entry name" value="BLL6696 PROTEIN"/>
    <property type="match status" value="1"/>
</dbReference>
<dbReference type="PANTHER" id="PTHR43610:SF1">
    <property type="entry name" value="N-ACETYLTRANSFERASE DOMAIN-CONTAINING PROTEIN"/>
    <property type="match status" value="1"/>
</dbReference>
<proteinExistence type="predicted"/>
<dbReference type="EMBL" id="SNYI01000001">
    <property type="protein sequence ID" value="TDQ32981.1"/>
    <property type="molecule type" value="Genomic_DNA"/>
</dbReference>
<organism evidence="2 3">
    <name type="scientific">Zeaxanthinibacter enoshimensis</name>
    <dbReference type="NCBI Taxonomy" id="392009"/>
    <lineage>
        <taxon>Bacteria</taxon>
        <taxon>Pseudomonadati</taxon>
        <taxon>Bacteroidota</taxon>
        <taxon>Flavobacteriia</taxon>
        <taxon>Flavobacteriales</taxon>
        <taxon>Flavobacteriaceae</taxon>
        <taxon>Zeaxanthinibacter</taxon>
    </lineage>
</organism>
<protein>
    <submittedName>
        <fullName evidence="2">RimJ/RimL family protein N-acetyltransferase</fullName>
    </submittedName>
</protein>
<dbReference type="SUPFAM" id="SSF55729">
    <property type="entry name" value="Acyl-CoA N-acyltransferases (Nat)"/>
    <property type="match status" value="1"/>
</dbReference>
<keyword evidence="3" id="KW-1185">Reference proteome</keyword>
<accession>A0A4V3D451</accession>
<dbReference type="InterPro" id="IPR000182">
    <property type="entry name" value="GNAT_dom"/>
</dbReference>
<dbReference type="InterPro" id="IPR016181">
    <property type="entry name" value="Acyl_CoA_acyltransferase"/>
</dbReference>
<dbReference type="AlphaFoldDB" id="A0A4V3D451"/>
<name>A0A4V3D451_9FLAO</name>
<reference evidence="2 3" key="1">
    <citation type="submission" date="2019-03" db="EMBL/GenBank/DDBJ databases">
        <title>Genomic Encyclopedia of Archaeal and Bacterial Type Strains, Phase II (KMG-II): from individual species to whole genera.</title>
        <authorList>
            <person name="Goeker M."/>
        </authorList>
    </citation>
    <scope>NUCLEOTIDE SEQUENCE [LARGE SCALE GENOMIC DNA]</scope>
    <source>
        <strain evidence="2 3">DSM 18435</strain>
    </source>
</reference>
<feature type="domain" description="N-acetyltransferase" evidence="1">
    <location>
        <begin position="13"/>
        <end position="153"/>
    </location>
</feature>
<evidence type="ECO:0000313" key="2">
    <source>
        <dbReference type="EMBL" id="TDQ32981.1"/>
    </source>
</evidence>
<gene>
    <name evidence="2" type="ORF">CLV82_0819</name>
</gene>
<comment type="caution">
    <text evidence="2">The sequence shown here is derived from an EMBL/GenBank/DDBJ whole genome shotgun (WGS) entry which is preliminary data.</text>
</comment>
<dbReference type="Proteomes" id="UP000295468">
    <property type="component" value="Unassembled WGS sequence"/>
</dbReference>
<keyword evidence="2" id="KW-0808">Transferase</keyword>
<dbReference type="Pfam" id="PF13302">
    <property type="entry name" value="Acetyltransf_3"/>
    <property type="match status" value="1"/>
</dbReference>
<dbReference type="RefSeq" id="WP_243744137.1">
    <property type="nucleotide sequence ID" value="NZ_SNYI01000001.1"/>
</dbReference>